<accession>A0A915J4V8</accession>
<keyword evidence="1" id="KW-1185">Reference proteome</keyword>
<name>A0A915J4V8_ROMCU</name>
<dbReference type="Proteomes" id="UP000887565">
    <property type="component" value="Unplaced"/>
</dbReference>
<dbReference type="WBParaSite" id="nRc.2.0.1.t21497-RA">
    <property type="protein sequence ID" value="nRc.2.0.1.t21497-RA"/>
    <property type="gene ID" value="nRc.2.0.1.g21497"/>
</dbReference>
<reference evidence="2" key="1">
    <citation type="submission" date="2022-11" db="UniProtKB">
        <authorList>
            <consortium name="WormBaseParasite"/>
        </authorList>
    </citation>
    <scope>IDENTIFICATION</scope>
</reference>
<organism evidence="1 2">
    <name type="scientific">Romanomermis culicivorax</name>
    <name type="common">Nematode worm</name>
    <dbReference type="NCBI Taxonomy" id="13658"/>
    <lineage>
        <taxon>Eukaryota</taxon>
        <taxon>Metazoa</taxon>
        <taxon>Ecdysozoa</taxon>
        <taxon>Nematoda</taxon>
        <taxon>Enoplea</taxon>
        <taxon>Dorylaimia</taxon>
        <taxon>Mermithida</taxon>
        <taxon>Mermithoidea</taxon>
        <taxon>Mermithidae</taxon>
        <taxon>Romanomermis</taxon>
    </lineage>
</organism>
<proteinExistence type="predicted"/>
<protein>
    <submittedName>
        <fullName evidence="2">Uncharacterized protein</fullName>
    </submittedName>
</protein>
<dbReference type="AlphaFoldDB" id="A0A915J4V8"/>
<sequence length="89" mass="10122">MAAPRDATKITKTYSYFKGDTERYRAASLFSMDRTTDAARCCVVPRALCTIVPEFFAVSIEPVALLRFFDLNVFDRSEFNGCGHFTKKH</sequence>
<evidence type="ECO:0000313" key="2">
    <source>
        <dbReference type="WBParaSite" id="nRc.2.0.1.t21497-RA"/>
    </source>
</evidence>
<evidence type="ECO:0000313" key="1">
    <source>
        <dbReference type="Proteomes" id="UP000887565"/>
    </source>
</evidence>